<evidence type="ECO:0000313" key="3">
    <source>
        <dbReference type="Proteomes" id="UP000824120"/>
    </source>
</evidence>
<gene>
    <name evidence="2" type="ORF">H5410_022071</name>
</gene>
<organism evidence="2 3">
    <name type="scientific">Solanum commersonii</name>
    <name type="common">Commerson's wild potato</name>
    <name type="synonym">Commerson's nightshade</name>
    <dbReference type="NCBI Taxonomy" id="4109"/>
    <lineage>
        <taxon>Eukaryota</taxon>
        <taxon>Viridiplantae</taxon>
        <taxon>Streptophyta</taxon>
        <taxon>Embryophyta</taxon>
        <taxon>Tracheophyta</taxon>
        <taxon>Spermatophyta</taxon>
        <taxon>Magnoliopsida</taxon>
        <taxon>eudicotyledons</taxon>
        <taxon>Gunneridae</taxon>
        <taxon>Pentapetalae</taxon>
        <taxon>asterids</taxon>
        <taxon>lamiids</taxon>
        <taxon>Solanales</taxon>
        <taxon>Solanaceae</taxon>
        <taxon>Solanoideae</taxon>
        <taxon>Solaneae</taxon>
        <taxon>Solanum</taxon>
    </lineage>
</organism>
<comment type="caution">
    <text evidence="2">The sequence shown here is derived from an EMBL/GenBank/DDBJ whole genome shotgun (WGS) entry which is preliminary data.</text>
</comment>
<name>A0A9J5ZIQ5_SOLCO</name>
<sequence>MVKEGKLWWKKHIEARYFSNVCIDTDSLAQEFPRILRRIKELAMELIFVEPSVSEESLDYMAPLFLALIVITKTKGLDNELDPTLTTMDRHRREVERKYPLNAHVKALLVIGPGFHESVDYELPTDEDRLCTGSDVDFDSDEGVDPAQASDEADGGDAMQD</sequence>
<evidence type="ECO:0000256" key="1">
    <source>
        <dbReference type="SAM" id="MobiDB-lite"/>
    </source>
</evidence>
<reference evidence="2 3" key="1">
    <citation type="submission" date="2020-09" db="EMBL/GenBank/DDBJ databases">
        <title>De no assembly of potato wild relative species, Solanum commersonii.</title>
        <authorList>
            <person name="Cho K."/>
        </authorList>
    </citation>
    <scope>NUCLEOTIDE SEQUENCE [LARGE SCALE GENOMIC DNA]</scope>
    <source>
        <strain evidence="2">LZ3.2</strain>
        <tissue evidence="2">Leaf</tissue>
    </source>
</reference>
<feature type="region of interest" description="Disordered" evidence="1">
    <location>
        <begin position="130"/>
        <end position="161"/>
    </location>
</feature>
<evidence type="ECO:0000313" key="2">
    <source>
        <dbReference type="EMBL" id="KAG5610790.1"/>
    </source>
</evidence>
<dbReference type="AlphaFoldDB" id="A0A9J5ZIQ5"/>
<keyword evidence="3" id="KW-1185">Reference proteome</keyword>
<dbReference type="EMBL" id="JACXVP010000004">
    <property type="protein sequence ID" value="KAG5610790.1"/>
    <property type="molecule type" value="Genomic_DNA"/>
</dbReference>
<accession>A0A9J5ZIQ5</accession>
<protein>
    <submittedName>
        <fullName evidence="2">Uncharacterized protein</fullName>
    </submittedName>
</protein>
<dbReference type="OrthoDB" id="1552040at2759"/>
<dbReference type="Proteomes" id="UP000824120">
    <property type="component" value="Chromosome 4"/>
</dbReference>
<proteinExistence type="predicted"/>
<feature type="compositionally biased region" description="Acidic residues" evidence="1">
    <location>
        <begin position="151"/>
        <end position="161"/>
    </location>
</feature>